<dbReference type="EMBL" id="JAGMUV010000001">
    <property type="protein sequence ID" value="KAH7175754.1"/>
    <property type="molecule type" value="Genomic_DNA"/>
</dbReference>
<reference evidence="14" key="1">
    <citation type="journal article" date="2021" name="Nat. Commun.">
        <title>Genetic determinants of endophytism in the Arabidopsis root mycobiome.</title>
        <authorList>
            <person name="Mesny F."/>
            <person name="Miyauchi S."/>
            <person name="Thiergart T."/>
            <person name="Pickel B."/>
            <person name="Atanasova L."/>
            <person name="Karlsson M."/>
            <person name="Huettel B."/>
            <person name="Barry K.W."/>
            <person name="Haridas S."/>
            <person name="Chen C."/>
            <person name="Bauer D."/>
            <person name="Andreopoulos W."/>
            <person name="Pangilinan J."/>
            <person name="LaButti K."/>
            <person name="Riley R."/>
            <person name="Lipzen A."/>
            <person name="Clum A."/>
            <person name="Drula E."/>
            <person name="Henrissat B."/>
            <person name="Kohler A."/>
            <person name="Grigoriev I.V."/>
            <person name="Martin F.M."/>
            <person name="Hacquard S."/>
        </authorList>
    </citation>
    <scope>NUCLEOTIDE SEQUENCE</scope>
    <source>
        <strain evidence="14">MPI-CAGE-AT-0147</strain>
    </source>
</reference>
<name>A0A9P9JN28_9HYPO</name>
<evidence type="ECO:0000256" key="10">
    <source>
        <dbReference type="ARBA" id="ARBA00023049"/>
    </source>
</evidence>
<dbReference type="Gene3D" id="3.30.540.30">
    <property type="match status" value="2"/>
</dbReference>
<evidence type="ECO:0000256" key="8">
    <source>
        <dbReference type="ARBA" id="ARBA00022801"/>
    </source>
</evidence>
<proteinExistence type="inferred from homology"/>
<dbReference type="InterPro" id="IPR039461">
    <property type="entry name" value="Peptidase_M49"/>
</dbReference>
<feature type="binding site" evidence="13">
    <location>
        <position position="442"/>
    </location>
    <ligand>
        <name>Zn(2+)</name>
        <dbReference type="ChEBI" id="CHEBI:29105"/>
        <note>catalytic</note>
    </ligand>
</feature>
<keyword evidence="5 11" id="KW-0963">Cytoplasm</keyword>
<comment type="cofactor">
    <cofactor evidence="11 13">
        <name>Zn(2+)</name>
        <dbReference type="ChEBI" id="CHEBI:29105"/>
    </cofactor>
    <text evidence="11 13">Binds 1 zinc ion per subunit.</text>
</comment>
<accession>A0A9P9JN28</accession>
<organism evidence="14 15">
    <name type="scientific">Dactylonectria macrodidyma</name>
    <dbReference type="NCBI Taxonomy" id="307937"/>
    <lineage>
        <taxon>Eukaryota</taxon>
        <taxon>Fungi</taxon>
        <taxon>Dikarya</taxon>
        <taxon>Ascomycota</taxon>
        <taxon>Pezizomycotina</taxon>
        <taxon>Sordariomycetes</taxon>
        <taxon>Hypocreomycetidae</taxon>
        <taxon>Hypocreales</taxon>
        <taxon>Nectriaceae</taxon>
        <taxon>Dactylonectria</taxon>
    </lineage>
</organism>
<keyword evidence="15" id="KW-1185">Reference proteome</keyword>
<keyword evidence="4 11" id="KW-0031">Aminopeptidase</keyword>
<evidence type="ECO:0000256" key="6">
    <source>
        <dbReference type="ARBA" id="ARBA00022670"/>
    </source>
</evidence>
<evidence type="ECO:0000256" key="4">
    <source>
        <dbReference type="ARBA" id="ARBA00022438"/>
    </source>
</evidence>
<keyword evidence="10 11" id="KW-0482">Metalloprotease</keyword>
<evidence type="ECO:0000256" key="3">
    <source>
        <dbReference type="ARBA" id="ARBA00010200"/>
    </source>
</evidence>
<dbReference type="PANTHER" id="PTHR23422:SF11">
    <property type="entry name" value="DIPEPTIDYL PEPTIDASE 3"/>
    <property type="match status" value="1"/>
</dbReference>
<dbReference type="GO" id="GO:0046872">
    <property type="term" value="F:metal ion binding"/>
    <property type="evidence" value="ECO:0007669"/>
    <property type="project" value="UniProtKB-KW"/>
</dbReference>
<protein>
    <recommendedName>
        <fullName evidence="11">Dipeptidyl peptidase 3</fullName>
        <ecNumber evidence="11">3.4.14.4</ecNumber>
    </recommendedName>
    <alternativeName>
        <fullName evidence="11">Dipeptidyl aminopeptidase III</fullName>
    </alternativeName>
    <alternativeName>
        <fullName evidence="11">Dipeptidyl peptidase III</fullName>
    </alternativeName>
</protein>
<comment type="similarity">
    <text evidence="3 11">Belongs to the peptidase M49 family.</text>
</comment>
<evidence type="ECO:0000256" key="2">
    <source>
        <dbReference type="ARBA" id="ARBA00004496"/>
    </source>
</evidence>
<evidence type="ECO:0000256" key="13">
    <source>
        <dbReference type="PIRSR" id="PIRSR007828-2"/>
    </source>
</evidence>
<evidence type="ECO:0000256" key="5">
    <source>
        <dbReference type="ARBA" id="ARBA00022490"/>
    </source>
</evidence>
<keyword evidence="6 11" id="KW-0645">Protease</keyword>
<dbReference type="InterPro" id="IPR005317">
    <property type="entry name" value="Dipeptidyl-peptase3"/>
</dbReference>
<evidence type="ECO:0000256" key="11">
    <source>
        <dbReference type="PIRNR" id="PIRNR007828"/>
    </source>
</evidence>
<gene>
    <name evidence="14" type="ORF">EDB81DRAFT_896392</name>
</gene>
<feature type="binding site" evidence="13">
    <location>
        <position position="437"/>
    </location>
    <ligand>
        <name>Zn(2+)</name>
        <dbReference type="ChEBI" id="CHEBI:29105"/>
        <note>catalytic</note>
    </ligand>
</feature>
<evidence type="ECO:0000256" key="9">
    <source>
        <dbReference type="ARBA" id="ARBA00022833"/>
    </source>
</evidence>
<feature type="binding site" evidence="13">
    <location>
        <position position="496"/>
    </location>
    <ligand>
        <name>Zn(2+)</name>
        <dbReference type="ChEBI" id="CHEBI:29105"/>
        <note>catalytic</note>
    </ligand>
</feature>
<dbReference type="GO" id="GO:0004177">
    <property type="term" value="F:aminopeptidase activity"/>
    <property type="evidence" value="ECO:0007669"/>
    <property type="project" value="UniProtKB-KW"/>
</dbReference>
<keyword evidence="9 11" id="KW-0862">Zinc</keyword>
<evidence type="ECO:0000313" key="14">
    <source>
        <dbReference type="EMBL" id="KAH7175754.1"/>
    </source>
</evidence>
<dbReference type="GO" id="GO:0005737">
    <property type="term" value="C:cytoplasm"/>
    <property type="evidence" value="ECO:0007669"/>
    <property type="project" value="UniProtKB-SubCell"/>
</dbReference>
<dbReference type="GO" id="GO:0008235">
    <property type="term" value="F:metalloexopeptidase activity"/>
    <property type="evidence" value="ECO:0007669"/>
    <property type="project" value="InterPro"/>
</dbReference>
<dbReference type="PANTHER" id="PTHR23422">
    <property type="entry name" value="DIPEPTIDYL PEPTIDASE III-RELATED"/>
    <property type="match status" value="1"/>
</dbReference>
<dbReference type="GO" id="GO:0008239">
    <property type="term" value="F:dipeptidyl-peptidase activity"/>
    <property type="evidence" value="ECO:0007669"/>
    <property type="project" value="UniProtKB-UniRule"/>
</dbReference>
<feature type="active site" evidence="12">
    <location>
        <position position="438"/>
    </location>
</feature>
<dbReference type="OrthoDB" id="4694525at2759"/>
<dbReference type="AlphaFoldDB" id="A0A9P9JN28"/>
<keyword evidence="8 11" id="KW-0378">Hydrolase</keyword>
<comment type="caution">
    <text evidence="14">The sequence shown here is derived from an EMBL/GenBank/DDBJ whole genome shotgun (WGS) entry which is preliminary data.</text>
</comment>
<evidence type="ECO:0000313" key="15">
    <source>
        <dbReference type="Proteomes" id="UP000738349"/>
    </source>
</evidence>
<keyword evidence="7 11" id="KW-0479">Metal-binding</keyword>
<comment type="catalytic activity">
    <reaction evidence="1 11">
        <text>Release of an N-terminal dipeptide from a peptide comprising four or more residues, with broad specificity. Also acts on dipeptidyl 2-naphthylamides.</text>
        <dbReference type="EC" id="3.4.14.4"/>
    </reaction>
</comment>
<dbReference type="Pfam" id="PF03571">
    <property type="entry name" value="Peptidase_M49"/>
    <property type="match status" value="1"/>
</dbReference>
<comment type="subcellular location">
    <subcellularLocation>
        <location evidence="2">Cytoplasm</location>
    </subcellularLocation>
</comment>
<evidence type="ECO:0000256" key="12">
    <source>
        <dbReference type="PIRSR" id="PIRSR007828-1"/>
    </source>
</evidence>
<evidence type="ECO:0000256" key="1">
    <source>
        <dbReference type="ARBA" id="ARBA00001336"/>
    </source>
</evidence>
<dbReference type="GO" id="GO:0006508">
    <property type="term" value="P:proteolysis"/>
    <property type="evidence" value="ECO:0007669"/>
    <property type="project" value="UniProtKB-KW"/>
</dbReference>
<sequence>MAVYEVQVFKLGIEAQFGRLTDREKRYAHHMARVMLNIMSSSAWFGARIILRQVSPESPAIFDFILELHRTCSGNWRSLIGPDVSSENLQRFLTYAATFLSNVGNYYGSGDQKFIPGVDETVLQKLADRSPILTSIYEEISESINARPPFSLGYPSETAQSSYYPRNDIKESDVTMVSKILEQNSIFPENTRLRKTDDGAGFEVLLASVEGGDVAQFPLPNGKGSVRLVRGDHSSDLQRVCAELTEASKYTANNLQRELLRVYIESFQSGSLDTYRKSQRIWVRDKAPRVENIFGFVEPYRDPHGIRAEFEALVAIADDEETRLLAKLVENSATFIRRLPWATPENDGRGPFEKNLFEPPDFSSIHTLAYCSSIIFPGINLPNYNDIRQEDGFKNVIIANRMVAESQAKQYPFIDASEAEQFKKHKFPAYYWWVVLHELLGHGTGRMMVETIDGNFNFDIKNPPVNPITGEPITCWYGPGQTWTGQFSDLATTVDECRAELVGAYLMDDPELLELFGFTDASDIRAEDLTYNMYQQLGVDGLRGLANFNLHSGKWGQAHSRAHFAILKCLLLDGGGVITVTHNRPKQSLTVRVDRSKIRTHGKPALGKMLLHLHMFRCTADAEGCRTYYEELSRVDGEYVDWRETVLVNKPPPFIFVHANTFLDGDTVALKEYEPTIEGVLESWAERKV</sequence>
<evidence type="ECO:0000256" key="7">
    <source>
        <dbReference type="ARBA" id="ARBA00022723"/>
    </source>
</evidence>
<dbReference type="PIRSF" id="PIRSF007828">
    <property type="entry name" value="Dipeptidyl-peptidase_III"/>
    <property type="match status" value="1"/>
</dbReference>
<dbReference type="Proteomes" id="UP000738349">
    <property type="component" value="Unassembled WGS sequence"/>
</dbReference>
<dbReference type="EC" id="3.4.14.4" evidence="11"/>